<evidence type="ECO:0000256" key="1">
    <source>
        <dbReference type="SAM" id="MobiDB-lite"/>
    </source>
</evidence>
<dbReference type="AlphaFoldDB" id="A0A512M7M6"/>
<evidence type="ECO:0000313" key="2">
    <source>
        <dbReference type="EMBL" id="GEP42742.1"/>
    </source>
</evidence>
<gene>
    <name evidence="2" type="ORF">BGE01nite_20330</name>
</gene>
<keyword evidence="3" id="KW-1185">Reference proteome</keyword>
<dbReference type="Proteomes" id="UP000321577">
    <property type="component" value="Unassembled WGS sequence"/>
</dbReference>
<proteinExistence type="predicted"/>
<accession>A0A512M7M6</accession>
<organism evidence="2 3">
    <name type="scientific">Brevifollis gellanilyticus</name>
    <dbReference type="NCBI Taxonomy" id="748831"/>
    <lineage>
        <taxon>Bacteria</taxon>
        <taxon>Pseudomonadati</taxon>
        <taxon>Verrucomicrobiota</taxon>
        <taxon>Verrucomicrobiia</taxon>
        <taxon>Verrucomicrobiales</taxon>
        <taxon>Verrucomicrobiaceae</taxon>
    </lineage>
</organism>
<reference evidence="2 3" key="1">
    <citation type="submission" date="2019-07" db="EMBL/GenBank/DDBJ databases">
        <title>Whole genome shotgun sequence of Brevifollis gellanilyticus NBRC 108608.</title>
        <authorList>
            <person name="Hosoyama A."/>
            <person name="Uohara A."/>
            <person name="Ohji S."/>
            <person name="Ichikawa N."/>
        </authorList>
    </citation>
    <scope>NUCLEOTIDE SEQUENCE [LARGE SCALE GENOMIC DNA]</scope>
    <source>
        <strain evidence="2 3">NBRC 108608</strain>
    </source>
</reference>
<sequence length="110" mass="10716">MEAASCQDAVASASAGNLEGSPSAALDNPSDAAGSLAGSPWAVDTLAASLPLEEASSQAASGSLEDSPSDTRAAASCQAAWDNQEDNQSAVVLLGAVEAGAGQKVAVWDP</sequence>
<name>A0A512M7M6_9BACT</name>
<feature type="region of interest" description="Disordered" evidence="1">
    <location>
        <begin position="1"/>
        <end position="38"/>
    </location>
</feature>
<evidence type="ECO:0000313" key="3">
    <source>
        <dbReference type="Proteomes" id="UP000321577"/>
    </source>
</evidence>
<feature type="compositionally biased region" description="Polar residues" evidence="1">
    <location>
        <begin position="55"/>
        <end position="66"/>
    </location>
</feature>
<comment type="caution">
    <text evidence="2">The sequence shown here is derived from an EMBL/GenBank/DDBJ whole genome shotgun (WGS) entry which is preliminary data.</text>
</comment>
<feature type="region of interest" description="Disordered" evidence="1">
    <location>
        <begin position="54"/>
        <end position="81"/>
    </location>
</feature>
<dbReference type="EMBL" id="BKAG01000012">
    <property type="protein sequence ID" value="GEP42742.1"/>
    <property type="molecule type" value="Genomic_DNA"/>
</dbReference>
<protein>
    <submittedName>
        <fullName evidence="2">Uncharacterized protein</fullName>
    </submittedName>
</protein>